<accession>A0A9N9HLW9</accession>
<dbReference type="AlphaFoldDB" id="A0A9N9HLW9"/>
<gene>
    <name evidence="1" type="ORF">DERYTH_LOCUS12405</name>
</gene>
<reference evidence="1" key="1">
    <citation type="submission" date="2021-06" db="EMBL/GenBank/DDBJ databases">
        <authorList>
            <person name="Kallberg Y."/>
            <person name="Tangrot J."/>
            <person name="Rosling A."/>
        </authorList>
    </citation>
    <scope>NUCLEOTIDE SEQUENCE</scope>
    <source>
        <strain evidence="1">MA453B</strain>
    </source>
</reference>
<evidence type="ECO:0000313" key="2">
    <source>
        <dbReference type="Proteomes" id="UP000789405"/>
    </source>
</evidence>
<name>A0A9N9HLW9_9GLOM</name>
<keyword evidence="2" id="KW-1185">Reference proteome</keyword>
<sequence length="73" mass="8474">MEEFYDQEDIKKSKKPKLLSTIELTKFALQDLVRKGLVLQDIILSRPYKTEYSCTLVIEGIADRAKEIIKAQE</sequence>
<dbReference type="Proteomes" id="UP000789405">
    <property type="component" value="Unassembled WGS sequence"/>
</dbReference>
<dbReference type="EMBL" id="CAJVPY010008099">
    <property type="protein sequence ID" value="CAG8691430.1"/>
    <property type="molecule type" value="Genomic_DNA"/>
</dbReference>
<protein>
    <submittedName>
        <fullName evidence="1">21454_t:CDS:1</fullName>
    </submittedName>
</protein>
<organism evidence="1 2">
    <name type="scientific">Dentiscutata erythropus</name>
    <dbReference type="NCBI Taxonomy" id="1348616"/>
    <lineage>
        <taxon>Eukaryota</taxon>
        <taxon>Fungi</taxon>
        <taxon>Fungi incertae sedis</taxon>
        <taxon>Mucoromycota</taxon>
        <taxon>Glomeromycotina</taxon>
        <taxon>Glomeromycetes</taxon>
        <taxon>Diversisporales</taxon>
        <taxon>Gigasporaceae</taxon>
        <taxon>Dentiscutata</taxon>
    </lineage>
</organism>
<proteinExistence type="predicted"/>
<evidence type="ECO:0000313" key="1">
    <source>
        <dbReference type="EMBL" id="CAG8691430.1"/>
    </source>
</evidence>
<dbReference type="OrthoDB" id="10408743at2759"/>
<comment type="caution">
    <text evidence="1">The sequence shown here is derived from an EMBL/GenBank/DDBJ whole genome shotgun (WGS) entry which is preliminary data.</text>
</comment>